<dbReference type="GO" id="GO:0004252">
    <property type="term" value="F:serine-type endopeptidase activity"/>
    <property type="evidence" value="ECO:0007669"/>
    <property type="project" value="InterPro"/>
</dbReference>
<keyword evidence="3" id="KW-0645">Protease</keyword>
<dbReference type="STRING" id="7168.A0A182N384"/>
<evidence type="ECO:0000256" key="7">
    <source>
        <dbReference type="ARBA" id="ARBA00023145"/>
    </source>
</evidence>
<dbReference type="PANTHER" id="PTHR24260:SF136">
    <property type="entry name" value="GH08193P-RELATED"/>
    <property type="match status" value="1"/>
</dbReference>
<keyword evidence="10" id="KW-0175">Coiled coil</keyword>
<keyword evidence="4" id="KW-0732">Signal</keyword>
<evidence type="ECO:0000256" key="8">
    <source>
        <dbReference type="ARBA" id="ARBA00023157"/>
    </source>
</evidence>
<evidence type="ECO:0000256" key="6">
    <source>
        <dbReference type="ARBA" id="ARBA00022825"/>
    </source>
</evidence>
<evidence type="ECO:0000313" key="13">
    <source>
        <dbReference type="Proteomes" id="UP000075884"/>
    </source>
</evidence>
<evidence type="ECO:0000256" key="9">
    <source>
        <dbReference type="ARBA" id="ARBA00024195"/>
    </source>
</evidence>
<accession>A0A182N384</accession>
<keyword evidence="8" id="KW-1015">Disulfide bond</keyword>
<dbReference type="CDD" id="cd00190">
    <property type="entry name" value="Tryp_SPc"/>
    <property type="match status" value="3"/>
</dbReference>
<sequence>MKNVAIFSAAHCLYKDQATIASHLVLVHVGKTHRFNSYGNSRTHEPDRFIIHPEFQAATLRHDIALIKLKTEIEMSYYIQPVCLWPTGSEHENVVNRNGSVVGFGFYKDSDPSDHLLEAEVPVVNPLNCLDNERDTLGHLLTSTMLCAGARNGTGPCNGDSGGGLFLEIDNVWYIRGLVSFARNIINSKRCHPNGYVIYTDVSKYIEWINEPHDNEDDSEPYDCGLPFQHNFHRSTLTGVIYPWVAIIEHIDSVRPTNRACHAFIITKLHLLTTASCVEDEHNNYQELKVRFHRILHHVSPEYKEKLKPSSLVVKDIILHDRYDQPKYANDIAILKLHREINFINYIKPVCVPSEDRKNVNIMKMRQFVGNSSKFFMLDDEEFQTCIEAHSKSGITLPTDGQYFCVKVDNAWYDEDMNRPAEVLRYEGSTADNGPAYLYGLQSGRFPVTENPHYEAVLNVSSQRCGMRKVHHTNLILNGKQVPAGKWPWHAAIAHRSMVVCGGSIIDKLTILTAAHCLYTQGPSKSVIAPYIVFVHVGKTQEFASDAHTRTYDPEYFVIHPNYQPDEVHDDIALIKLKSMIEMGNFVQPVCLWPTKPTLQNVDGKIGSVVGFGLRNDNELSKYLLEADVPVVDLVMCLESNRGTFGQTLSTKVLCAGARNGTGPCNGDSGGGLFLEMDNVWYIRGIVSFTPTLLNNNHCDPNEYIIYTDVSKYIEWINEPHDKEDDSTQLMSVEPVTLEPYDCGLPFQHNFHRSTLTGVIYPWVATIANVDNLPSTKRACHAFIITKLHLLTTASCVEDEHNNYQDLVVEEIILHERYDQPKYANDIALLKLRREINFDNYITPTRATAGLGIIVVCVILIELMSPLLVLTCGVRKVKINKLLFGGRQVQNGKWPWHASISHKREAFFELVCGGSIIDKRTVLTAAHCLFEDRALISPARVLVHVGRTHLHIVDSRSRSYIPDQLILHPGYRQDDVQDDIALVRLGTEIQMSEYIQPVCLWPIGFDHEHVTRKLGSVLGFGLYNESRMSDSLLEAQVPVVDLVECLESNRPSFGPSISSRMLCAGARNRVGPCNGDSGGGLFFQLNSVWHIRGIVSFAPSLNGEAICDPTQYTVYMDVSKYIGWIWGTYNENIQAAKERMARLESKQKASLETINCGTPYRRKLSGGRGEGHAFPSTALIEYIGKLHPYAETSCHALIISNWHLLTTASCVVDARDNDLEISVKFLRNFHNMSKEIHDEHEPYRKFVSRIIIHDQYDTFGYGDIALLKLHKQIKFGTYVAPICLPSAADTVTNLRKMRIFDEGNSVFASVEEDL</sequence>
<keyword evidence="7" id="KW-0865">Zymogen</keyword>
<dbReference type="InterPro" id="IPR043504">
    <property type="entry name" value="Peptidase_S1_PA_chymotrypsin"/>
</dbReference>
<comment type="similarity">
    <text evidence="9">Belongs to the peptidase S1 family. CLIP subfamily.</text>
</comment>
<comment type="subcellular location">
    <subcellularLocation>
        <location evidence="1">Secreted</location>
    </subcellularLocation>
</comment>
<reference evidence="13" key="1">
    <citation type="submission" date="2013-03" db="EMBL/GenBank/DDBJ databases">
        <title>The Genome Sequence of Anopheles dirus WRAIR2.</title>
        <authorList>
            <consortium name="The Broad Institute Genomics Platform"/>
            <person name="Neafsey D.E."/>
            <person name="Walton C."/>
            <person name="Walker B."/>
            <person name="Young S.K."/>
            <person name="Zeng Q."/>
            <person name="Gargeya S."/>
            <person name="Fitzgerald M."/>
            <person name="Haas B."/>
            <person name="Abouelleil A."/>
            <person name="Allen A.W."/>
            <person name="Alvarado L."/>
            <person name="Arachchi H.M."/>
            <person name="Berlin A.M."/>
            <person name="Chapman S.B."/>
            <person name="Gainer-Dewar J."/>
            <person name="Goldberg J."/>
            <person name="Griggs A."/>
            <person name="Gujja S."/>
            <person name="Hansen M."/>
            <person name="Howarth C."/>
            <person name="Imamovic A."/>
            <person name="Ireland A."/>
            <person name="Larimer J."/>
            <person name="McCowan C."/>
            <person name="Murphy C."/>
            <person name="Pearson M."/>
            <person name="Poon T.W."/>
            <person name="Priest M."/>
            <person name="Roberts A."/>
            <person name="Saif S."/>
            <person name="Shea T."/>
            <person name="Sisk P."/>
            <person name="Sykes S."/>
            <person name="Wortman J."/>
            <person name="Nusbaum C."/>
            <person name="Birren B."/>
        </authorList>
    </citation>
    <scope>NUCLEOTIDE SEQUENCE [LARGE SCALE GENOMIC DNA]</scope>
    <source>
        <strain evidence="13">WRAIR2</strain>
    </source>
</reference>
<dbReference type="PROSITE" id="PS50240">
    <property type="entry name" value="TRYPSIN_DOM"/>
    <property type="match status" value="3"/>
</dbReference>
<proteinExistence type="inferred from homology"/>
<feature type="domain" description="Peptidase S1" evidence="11">
    <location>
        <begin position="883"/>
        <end position="1130"/>
    </location>
</feature>
<evidence type="ECO:0000256" key="2">
    <source>
        <dbReference type="ARBA" id="ARBA00022525"/>
    </source>
</evidence>
<keyword evidence="13" id="KW-1185">Reference proteome</keyword>
<evidence type="ECO:0000313" key="12">
    <source>
        <dbReference type="EnsemblMetazoa" id="ADIR002096-PA"/>
    </source>
</evidence>
<protein>
    <recommendedName>
        <fullName evidence="11">Peptidase S1 domain-containing protein</fullName>
    </recommendedName>
</protein>
<reference evidence="12" key="2">
    <citation type="submission" date="2020-05" db="UniProtKB">
        <authorList>
            <consortium name="EnsemblMetazoa"/>
        </authorList>
    </citation>
    <scope>IDENTIFICATION</scope>
    <source>
        <strain evidence="12">WRAIR2</strain>
    </source>
</reference>
<evidence type="ECO:0000256" key="4">
    <source>
        <dbReference type="ARBA" id="ARBA00022729"/>
    </source>
</evidence>
<dbReference type="GO" id="GO:0005576">
    <property type="term" value="C:extracellular region"/>
    <property type="evidence" value="ECO:0007669"/>
    <property type="project" value="UniProtKB-SubCell"/>
</dbReference>
<feature type="coiled-coil region" evidence="10">
    <location>
        <begin position="1126"/>
        <end position="1153"/>
    </location>
</feature>
<evidence type="ECO:0000256" key="5">
    <source>
        <dbReference type="ARBA" id="ARBA00022801"/>
    </source>
</evidence>
<dbReference type="InterPro" id="IPR018114">
    <property type="entry name" value="TRYPSIN_HIS"/>
</dbReference>
<dbReference type="Gene3D" id="2.40.10.10">
    <property type="entry name" value="Trypsin-like serine proteases"/>
    <property type="match status" value="7"/>
</dbReference>
<evidence type="ECO:0000256" key="1">
    <source>
        <dbReference type="ARBA" id="ARBA00004613"/>
    </source>
</evidence>
<evidence type="ECO:0000259" key="11">
    <source>
        <dbReference type="PROSITE" id="PS50240"/>
    </source>
</evidence>
<keyword evidence="2" id="KW-0964">Secreted</keyword>
<dbReference type="Proteomes" id="UP000075884">
    <property type="component" value="Unassembled WGS sequence"/>
</dbReference>
<dbReference type="GO" id="GO:0006508">
    <property type="term" value="P:proteolysis"/>
    <property type="evidence" value="ECO:0007669"/>
    <property type="project" value="UniProtKB-KW"/>
</dbReference>
<dbReference type="InterPro" id="IPR009003">
    <property type="entry name" value="Peptidase_S1_PA"/>
</dbReference>
<dbReference type="Pfam" id="PF00089">
    <property type="entry name" value="Trypsin"/>
    <property type="match status" value="6"/>
</dbReference>
<dbReference type="InterPro" id="IPR001254">
    <property type="entry name" value="Trypsin_dom"/>
</dbReference>
<name>A0A182N384_9DIPT</name>
<feature type="domain" description="Peptidase S1" evidence="11">
    <location>
        <begin position="1"/>
        <end position="214"/>
    </location>
</feature>
<dbReference type="SMART" id="SM00020">
    <property type="entry name" value="Tryp_SPc"/>
    <property type="match status" value="3"/>
</dbReference>
<dbReference type="FunFam" id="2.40.10.10:FF:000068">
    <property type="entry name" value="transmembrane protease serine 2"/>
    <property type="match status" value="1"/>
</dbReference>
<dbReference type="SUPFAM" id="SSF50494">
    <property type="entry name" value="Trypsin-like serine proteases"/>
    <property type="match status" value="6"/>
</dbReference>
<dbReference type="EnsemblMetazoa" id="ADIR002096-RA">
    <property type="protein sequence ID" value="ADIR002096-PA"/>
    <property type="gene ID" value="ADIR002096"/>
</dbReference>
<dbReference type="PANTHER" id="PTHR24260">
    <property type="match status" value="1"/>
</dbReference>
<evidence type="ECO:0000256" key="3">
    <source>
        <dbReference type="ARBA" id="ARBA00022670"/>
    </source>
</evidence>
<evidence type="ECO:0000256" key="10">
    <source>
        <dbReference type="SAM" id="Coils"/>
    </source>
</evidence>
<dbReference type="VEuPathDB" id="VectorBase:ADIR002096"/>
<dbReference type="InterPro" id="IPR051333">
    <property type="entry name" value="CLIP_Serine_Protease"/>
</dbReference>
<keyword evidence="5" id="KW-0378">Hydrolase</keyword>
<dbReference type="PROSITE" id="PS00134">
    <property type="entry name" value="TRYPSIN_HIS"/>
    <property type="match status" value="2"/>
</dbReference>
<dbReference type="InterPro" id="IPR001314">
    <property type="entry name" value="Peptidase_S1A"/>
</dbReference>
<dbReference type="FunFam" id="2.40.10.10:FF:000146">
    <property type="entry name" value="Serine protease 53"/>
    <property type="match status" value="1"/>
</dbReference>
<feature type="domain" description="Peptidase S1" evidence="11">
    <location>
        <begin position="476"/>
        <end position="722"/>
    </location>
</feature>
<organism evidence="12 13">
    <name type="scientific">Anopheles dirus</name>
    <dbReference type="NCBI Taxonomy" id="7168"/>
    <lineage>
        <taxon>Eukaryota</taxon>
        <taxon>Metazoa</taxon>
        <taxon>Ecdysozoa</taxon>
        <taxon>Arthropoda</taxon>
        <taxon>Hexapoda</taxon>
        <taxon>Insecta</taxon>
        <taxon>Pterygota</taxon>
        <taxon>Neoptera</taxon>
        <taxon>Endopterygota</taxon>
        <taxon>Diptera</taxon>
        <taxon>Nematocera</taxon>
        <taxon>Culicoidea</taxon>
        <taxon>Culicidae</taxon>
        <taxon>Anophelinae</taxon>
        <taxon>Anopheles</taxon>
    </lineage>
</organism>
<dbReference type="PRINTS" id="PR00722">
    <property type="entry name" value="CHYMOTRYPSIN"/>
</dbReference>
<keyword evidence="6" id="KW-0720">Serine protease</keyword>